<keyword evidence="4" id="KW-1185">Reference proteome</keyword>
<reference evidence="3 4" key="1">
    <citation type="submission" date="2022-05" db="EMBL/GenBank/DDBJ databases">
        <authorList>
            <consortium name="Genoscope - CEA"/>
            <person name="William W."/>
        </authorList>
    </citation>
    <scope>NUCLEOTIDE SEQUENCE [LARGE SCALE GENOMIC DNA]</scope>
</reference>
<dbReference type="PANTHER" id="PTHR10696">
    <property type="entry name" value="GAMMA-BUTYROBETAINE HYDROXYLASE-RELATED"/>
    <property type="match status" value="1"/>
</dbReference>
<keyword evidence="1" id="KW-0560">Oxidoreductase</keyword>
<evidence type="ECO:0000259" key="2">
    <source>
        <dbReference type="Pfam" id="PF02668"/>
    </source>
</evidence>
<evidence type="ECO:0000313" key="4">
    <source>
        <dbReference type="Proteomes" id="UP001159427"/>
    </source>
</evidence>
<sequence>MAAIKIPRSQGNWALKFSLVPIPTGEYRGLGDLHDREYAQGMLASKVCLLRNKSYQVSRTLFCCIVQSRSIVSSPQVAENPAFFTPIPPGNLTLQFKHRIAGRKYLPGSQGKGFPEFLASPRQGLPYALRADSVSHVSVEKWGKMCREQLDKAIPEYNAVLFRNLPLFDAKDFAKFASSLGYKPTNYEGGTGNRYLVEGETEVYLSTSDPPDFNIELHNEMACSPVHPKKVIFFCLIEPNEELGGVTPLARNSEIFAQLDPAVVKKLEEKQIRYTRYLIDEKHKPYASWQQSFMTDDRKKVEEFLERQNFSYEWEKDTGNLSYWYSLPPLMTHPTTGQKIWFNQPNVHHNTYYKESPMLDGVTLPDHMYPTHTLYGDGSEIEPEVIQHIRATGWRNAVGFPWRKRDVLVLDNLTAQHSRLSFSGDRMILAYLTAE</sequence>
<evidence type="ECO:0000313" key="3">
    <source>
        <dbReference type="EMBL" id="CAH3167188.1"/>
    </source>
</evidence>
<dbReference type="Gene3D" id="3.60.130.10">
    <property type="entry name" value="Clavaminate synthase-like"/>
    <property type="match status" value="1"/>
</dbReference>
<dbReference type="Proteomes" id="UP001159427">
    <property type="component" value="Unassembled WGS sequence"/>
</dbReference>
<dbReference type="InterPro" id="IPR050411">
    <property type="entry name" value="AlphaKG_dependent_hydroxylases"/>
</dbReference>
<name>A0ABN8QQS3_9CNID</name>
<protein>
    <recommendedName>
        <fullName evidence="2">TauD/TfdA-like domain-containing protein</fullName>
    </recommendedName>
</protein>
<proteinExistence type="predicted"/>
<evidence type="ECO:0000256" key="1">
    <source>
        <dbReference type="ARBA" id="ARBA00023002"/>
    </source>
</evidence>
<dbReference type="InterPro" id="IPR003819">
    <property type="entry name" value="TauD/TfdA-like"/>
</dbReference>
<dbReference type="InterPro" id="IPR042098">
    <property type="entry name" value="TauD-like_sf"/>
</dbReference>
<dbReference type="SUPFAM" id="SSF51197">
    <property type="entry name" value="Clavaminate synthase-like"/>
    <property type="match status" value="1"/>
</dbReference>
<comment type="caution">
    <text evidence="3">The sequence shown here is derived from an EMBL/GenBank/DDBJ whole genome shotgun (WGS) entry which is preliminary data.</text>
</comment>
<organism evidence="3 4">
    <name type="scientific">Porites evermanni</name>
    <dbReference type="NCBI Taxonomy" id="104178"/>
    <lineage>
        <taxon>Eukaryota</taxon>
        <taxon>Metazoa</taxon>
        <taxon>Cnidaria</taxon>
        <taxon>Anthozoa</taxon>
        <taxon>Hexacorallia</taxon>
        <taxon>Scleractinia</taxon>
        <taxon>Fungiina</taxon>
        <taxon>Poritidae</taxon>
        <taxon>Porites</taxon>
    </lineage>
</organism>
<dbReference type="PANTHER" id="PTHR10696:SF21">
    <property type="entry name" value="TAUD_TFDA-LIKE DOMAIN-CONTAINING PROTEIN"/>
    <property type="match status" value="1"/>
</dbReference>
<dbReference type="EMBL" id="CALNXI010001384">
    <property type="protein sequence ID" value="CAH3167188.1"/>
    <property type="molecule type" value="Genomic_DNA"/>
</dbReference>
<accession>A0ABN8QQS3</accession>
<feature type="domain" description="TauD/TfdA-like" evidence="2">
    <location>
        <begin position="131"/>
        <end position="428"/>
    </location>
</feature>
<dbReference type="Pfam" id="PF02668">
    <property type="entry name" value="TauD"/>
    <property type="match status" value="1"/>
</dbReference>
<gene>
    <name evidence="3" type="ORF">PEVE_00005957</name>
</gene>